<evidence type="ECO:0000313" key="3">
    <source>
        <dbReference type="EnsemblMetazoa" id="Aqu2.1.40994_001"/>
    </source>
</evidence>
<name>A0A1X7VM80_AMPQE</name>
<dbReference type="InterPro" id="IPR005455">
    <property type="entry name" value="PFN_euk"/>
</dbReference>
<proteinExistence type="inferred from homology"/>
<evidence type="ECO:0000313" key="4">
    <source>
        <dbReference type="Proteomes" id="UP000007879"/>
    </source>
</evidence>
<dbReference type="CDD" id="cd00148">
    <property type="entry name" value="PROF"/>
    <property type="match status" value="1"/>
</dbReference>
<dbReference type="Gene3D" id="3.30.450.30">
    <property type="entry name" value="Dynein light chain 2a, cytoplasmic"/>
    <property type="match status" value="1"/>
</dbReference>
<dbReference type="PANTHER" id="PTHR11604">
    <property type="entry name" value="PROFILIN"/>
    <property type="match status" value="1"/>
</dbReference>
<dbReference type="GO" id="GO:0005938">
    <property type="term" value="C:cell cortex"/>
    <property type="evidence" value="ECO:0007669"/>
    <property type="project" value="TreeGrafter"/>
</dbReference>
<evidence type="ECO:0000256" key="2">
    <source>
        <dbReference type="RuleBase" id="RU003909"/>
    </source>
</evidence>
<dbReference type="STRING" id="400682.A0A1X7VM80"/>
<comment type="similarity">
    <text evidence="1 2">Belongs to the profilin family.</text>
</comment>
<dbReference type="PROSITE" id="PS00414">
    <property type="entry name" value="PROFILIN"/>
    <property type="match status" value="1"/>
</dbReference>
<sequence length="141" mass="15287">MSAWDPYLDNLIARSKDGAGNTHIDKACIIGMNDGGSLWITATHANAIQITQPEAKTIAQCFNSKKYDTFTMNGVRVGGLKYQFLREMDNTVFAKKKEHGAVTLQASKTAVIIAHCPEGKQQGTANKAVNDIVEYLVSVGV</sequence>
<dbReference type="InterPro" id="IPR048278">
    <property type="entry name" value="PFN"/>
</dbReference>
<dbReference type="eggNOG" id="KOG1755">
    <property type="taxonomic scope" value="Eukaryota"/>
</dbReference>
<dbReference type="SUPFAM" id="SSF55770">
    <property type="entry name" value="Profilin (actin-binding protein)"/>
    <property type="match status" value="1"/>
</dbReference>
<dbReference type="Pfam" id="PF00235">
    <property type="entry name" value="Profilin"/>
    <property type="match status" value="1"/>
</dbReference>
<protein>
    <recommendedName>
        <fullName evidence="2">Profilin</fullName>
    </recommendedName>
</protein>
<dbReference type="EnsemblMetazoa" id="Aqu2.1.40994_001">
    <property type="protein sequence ID" value="Aqu2.1.40994_001"/>
    <property type="gene ID" value="Aqu2.1.40994"/>
</dbReference>
<accession>A0A1X7VM80</accession>
<dbReference type="InParanoid" id="A0A1X7VM80"/>
<dbReference type="PRINTS" id="PR00392">
    <property type="entry name" value="PROFILIN"/>
</dbReference>
<dbReference type="SMART" id="SM00392">
    <property type="entry name" value="PROF"/>
    <property type="match status" value="1"/>
</dbReference>
<keyword evidence="2" id="KW-0009">Actin-binding</keyword>
<dbReference type="GO" id="GO:0003785">
    <property type="term" value="F:actin monomer binding"/>
    <property type="evidence" value="ECO:0007669"/>
    <property type="project" value="TreeGrafter"/>
</dbReference>
<evidence type="ECO:0000256" key="1">
    <source>
        <dbReference type="ARBA" id="ARBA00010058"/>
    </source>
</evidence>
<organism evidence="3">
    <name type="scientific">Amphimedon queenslandica</name>
    <name type="common">Sponge</name>
    <dbReference type="NCBI Taxonomy" id="400682"/>
    <lineage>
        <taxon>Eukaryota</taxon>
        <taxon>Metazoa</taxon>
        <taxon>Porifera</taxon>
        <taxon>Demospongiae</taxon>
        <taxon>Heteroscleromorpha</taxon>
        <taxon>Haplosclerida</taxon>
        <taxon>Niphatidae</taxon>
        <taxon>Amphimedon</taxon>
    </lineage>
</organism>
<dbReference type="OMA" id="WITATHA"/>
<dbReference type="Proteomes" id="UP000007879">
    <property type="component" value="Unassembled WGS sequence"/>
</dbReference>
<gene>
    <name evidence="3" type="primary">100633840</name>
</gene>
<dbReference type="InterPro" id="IPR036140">
    <property type="entry name" value="PFN_sf"/>
</dbReference>
<dbReference type="OrthoDB" id="421374at2759"/>
<reference evidence="4" key="1">
    <citation type="journal article" date="2010" name="Nature">
        <title>The Amphimedon queenslandica genome and the evolution of animal complexity.</title>
        <authorList>
            <person name="Srivastava M."/>
            <person name="Simakov O."/>
            <person name="Chapman J."/>
            <person name="Fahey B."/>
            <person name="Gauthier M.E."/>
            <person name="Mitros T."/>
            <person name="Richards G.S."/>
            <person name="Conaco C."/>
            <person name="Dacre M."/>
            <person name="Hellsten U."/>
            <person name="Larroux C."/>
            <person name="Putnam N.H."/>
            <person name="Stanke M."/>
            <person name="Adamska M."/>
            <person name="Darling A."/>
            <person name="Degnan S.M."/>
            <person name="Oakley T.H."/>
            <person name="Plachetzki D.C."/>
            <person name="Zhai Y."/>
            <person name="Adamski M."/>
            <person name="Calcino A."/>
            <person name="Cummins S.F."/>
            <person name="Goodstein D.M."/>
            <person name="Harris C."/>
            <person name="Jackson D.J."/>
            <person name="Leys S.P."/>
            <person name="Shu S."/>
            <person name="Woodcroft B.J."/>
            <person name="Vervoort M."/>
            <person name="Kosik K.S."/>
            <person name="Manning G."/>
            <person name="Degnan B.M."/>
            <person name="Rokhsar D.S."/>
        </authorList>
    </citation>
    <scope>NUCLEOTIDE SEQUENCE [LARGE SCALE GENOMIC DNA]</scope>
</reference>
<dbReference type="KEGG" id="aqu:100633840"/>
<dbReference type="PANTHER" id="PTHR11604:SF10">
    <property type="entry name" value="PROFILIN"/>
    <property type="match status" value="1"/>
</dbReference>
<dbReference type="EnsemblMetazoa" id="XM_003383599.3">
    <property type="protein sequence ID" value="XP_003383647.1"/>
    <property type="gene ID" value="LOC100633840"/>
</dbReference>
<dbReference type="AlphaFoldDB" id="A0A1X7VM80"/>
<dbReference type="InterPro" id="IPR027310">
    <property type="entry name" value="Profilin_CS"/>
</dbReference>
<reference evidence="3" key="2">
    <citation type="submission" date="2017-05" db="UniProtKB">
        <authorList>
            <consortium name="EnsemblMetazoa"/>
        </authorList>
    </citation>
    <scope>IDENTIFICATION</scope>
</reference>
<keyword evidence="4" id="KW-1185">Reference proteome</keyword>